<protein>
    <submittedName>
        <fullName evidence="1">Uncharacterized protein</fullName>
    </submittedName>
</protein>
<sequence>MPTVSMHSRAAPGISFFFFFFGMHVNLGEFNEWIKCHVYITVTFHAFTLHNLYYCTSNHTLRRKVVFTLATEINSITCDQYDVSSSGAGC</sequence>
<accession>A0A9D3MY40</accession>
<organism evidence="1 2">
    <name type="scientific">Anguilla anguilla</name>
    <name type="common">European freshwater eel</name>
    <name type="synonym">Muraena anguilla</name>
    <dbReference type="NCBI Taxonomy" id="7936"/>
    <lineage>
        <taxon>Eukaryota</taxon>
        <taxon>Metazoa</taxon>
        <taxon>Chordata</taxon>
        <taxon>Craniata</taxon>
        <taxon>Vertebrata</taxon>
        <taxon>Euteleostomi</taxon>
        <taxon>Actinopterygii</taxon>
        <taxon>Neopterygii</taxon>
        <taxon>Teleostei</taxon>
        <taxon>Anguilliformes</taxon>
        <taxon>Anguillidae</taxon>
        <taxon>Anguilla</taxon>
    </lineage>
</organism>
<keyword evidence="2" id="KW-1185">Reference proteome</keyword>
<dbReference type="AlphaFoldDB" id="A0A9D3MY40"/>
<dbReference type="EMBL" id="JAFIRN010000001">
    <property type="protein sequence ID" value="KAG5857034.1"/>
    <property type="molecule type" value="Genomic_DNA"/>
</dbReference>
<evidence type="ECO:0000313" key="2">
    <source>
        <dbReference type="Proteomes" id="UP001044222"/>
    </source>
</evidence>
<dbReference type="Proteomes" id="UP001044222">
    <property type="component" value="Unassembled WGS sequence"/>
</dbReference>
<gene>
    <name evidence="1" type="ORF">ANANG_G00014290</name>
</gene>
<name>A0A9D3MY40_ANGAN</name>
<reference evidence="1" key="1">
    <citation type="submission" date="2021-01" db="EMBL/GenBank/DDBJ databases">
        <title>A chromosome-scale assembly of European eel, Anguilla anguilla.</title>
        <authorList>
            <person name="Henkel C."/>
            <person name="Jong-Raadsen S.A."/>
            <person name="Dufour S."/>
            <person name="Weltzien F.-A."/>
            <person name="Palstra A.P."/>
            <person name="Pelster B."/>
            <person name="Spaink H.P."/>
            <person name="Van Den Thillart G.E."/>
            <person name="Jansen H."/>
            <person name="Zahm M."/>
            <person name="Klopp C."/>
            <person name="Cedric C."/>
            <person name="Louis A."/>
            <person name="Berthelot C."/>
            <person name="Parey E."/>
            <person name="Roest Crollius H."/>
            <person name="Montfort J."/>
            <person name="Robinson-Rechavi M."/>
            <person name="Bucao C."/>
            <person name="Bouchez O."/>
            <person name="Gislard M."/>
            <person name="Lluch J."/>
            <person name="Milhes M."/>
            <person name="Lampietro C."/>
            <person name="Lopez Roques C."/>
            <person name="Donnadieu C."/>
            <person name="Braasch I."/>
            <person name="Desvignes T."/>
            <person name="Postlethwait J."/>
            <person name="Bobe J."/>
            <person name="Guiguen Y."/>
            <person name="Dirks R."/>
        </authorList>
    </citation>
    <scope>NUCLEOTIDE SEQUENCE</scope>
    <source>
        <strain evidence="1">Tag_6206</strain>
        <tissue evidence="1">Liver</tissue>
    </source>
</reference>
<comment type="caution">
    <text evidence="1">The sequence shown here is derived from an EMBL/GenBank/DDBJ whole genome shotgun (WGS) entry which is preliminary data.</text>
</comment>
<evidence type="ECO:0000313" key="1">
    <source>
        <dbReference type="EMBL" id="KAG5857034.1"/>
    </source>
</evidence>
<proteinExistence type="predicted"/>